<accession>X1UNX8</accession>
<reference evidence="1" key="1">
    <citation type="journal article" date="2014" name="Front. Microbiol.">
        <title>High frequency of phylogenetically diverse reductive dehalogenase-homologous genes in deep subseafloor sedimentary metagenomes.</title>
        <authorList>
            <person name="Kawai M."/>
            <person name="Futagami T."/>
            <person name="Toyoda A."/>
            <person name="Takaki Y."/>
            <person name="Nishi S."/>
            <person name="Hori S."/>
            <person name="Arai W."/>
            <person name="Tsubouchi T."/>
            <person name="Morono Y."/>
            <person name="Uchiyama I."/>
            <person name="Ito T."/>
            <person name="Fujiyama A."/>
            <person name="Inagaki F."/>
            <person name="Takami H."/>
        </authorList>
    </citation>
    <scope>NUCLEOTIDE SEQUENCE</scope>
    <source>
        <strain evidence="1">Expedition CK06-06</strain>
    </source>
</reference>
<comment type="caution">
    <text evidence="1">The sequence shown here is derived from an EMBL/GenBank/DDBJ whole genome shotgun (WGS) entry which is preliminary data.</text>
</comment>
<proteinExistence type="predicted"/>
<sequence>SLEGVIKSTGLRYKLLNFESSIKVPAYQIQEIYKKVARDQKLYNRKTKDGLSNFLADHLES</sequence>
<name>X1UNX8_9ZZZZ</name>
<evidence type="ECO:0000313" key="1">
    <source>
        <dbReference type="EMBL" id="GAJ01586.1"/>
    </source>
</evidence>
<dbReference type="EMBL" id="BARW01021344">
    <property type="protein sequence ID" value="GAJ01586.1"/>
    <property type="molecule type" value="Genomic_DNA"/>
</dbReference>
<organism evidence="1">
    <name type="scientific">marine sediment metagenome</name>
    <dbReference type="NCBI Taxonomy" id="412755"/>
    <lineage>
        <taxon>unclassified sequences</taxon>
        <taxon>metagenomes</taxon>
        <taxon>ecological metagenomes</taxon>
    </lineage>
</organism>
<protein>
    <submittedName>
        <fullName evidence="1">Uncharacterized protein</fullName>
    </submittedName>
</protein>
<dbReference type="AlphaFoldDB" id="X1UNX8"/>
<feature type="non-terminal residue" evidence="1">
    <location>
        <position position="1"/>
    </location>
</feature>
<gene>
    <name evidence="1" type="ORF">S12H4_35871</name>
</gene>